<evidence type="ECO:0000313" key="3">
    <source>
        <dbReference type="RefSeq" id="XP_012939977.1"/>
    </source>
</evidence>
<protein>
    <submittedName>
        <fullName evidence="3">Uncharacterized protein LOC106012232</fullName>
    </submittedName>
</protein>
<reference evidence="3" key="1">
    <citation type="submission" date="2025-08" db="UniProtKB">
        <authorList>
            <consortium name="RefSeq"/>
        </authorList>
    </citation>
    <scope>IDENTIFICATION</scope>
</reference>
<dbReference type="InterPro" id="IPR000477">
    <property type="entry name" value="RT_dom"/>
</dbReference>
<name>A0ABM1A3B6_APLCA</name>
<sequence>MSAILFNLDIDWVMRKTTDDTLRGIRWTLFSTLEDLADNLELLSHTNQHMHEKTNQLHKYGRQIRLKISQKKTEVMTLNEGSPTLIRVNNADLPITDKFTYLGSIIKSDGGTKEDIMNRLGKASLYTEAWSTSGSQDSSVYRPS</sequence>
<dbReference type="RefSeq" id="XP_012939977.1">
    <property type="nucleotide sequence ID" value="XM_013084523.1"/>
</dbReference>
<dbReference type="Proteomes" id="UP000694888">
    <property type="component" value="Unplaced"/>
</dbReference>
<keyword evidence="2" id="KW-1185">Reference proteome</keyword>
<accession>A0ABM1A3B6</accession>
<evidence type="ECO:0000313" key="2">
    <source>
        <dbReference type="Proteomes" id="UP000694888"/>
    </source>
</evidence>
<dbReference type="PANTHER" id="PTHR47027">
    <property type="entry name" value="REVERSE TRANSCRIPTASE DOMAIN-CONTAINING PROTEIN"/>
    <property type="match status" value="1"/>
</dbReference>
<proteinExistence type="predicted"/>
<feature type="domain" description="Reverse transcriptase" evidence="1">
    <location>
        <begin position="1"/>
        <end position="106"/>
    </location>
</feature>
<dbReference type="PANTHER" id="PTHR47027:SF25">
    <property type="entry name" value="REVERSE TRANSCRIPTASE DOMAIN-CONTAINING PROTEIN"/>
    <property type="match status" value="1"/>
</dbReference>
<dbReference type="PROSITE" id="PS50878">
    <property type="entry name" value="RT_POL"/>
    <property type="match status" value="1"/>
</dbReference>
<gene>
    <name evidence="3" type="primary">LOC106012232</name>
</gene>
<evidence type="ECO:0000259" key="1">
    <source>
        <dbReference type="PROSITE" id="PS50878"/>
    </source>
</evidence>
<organism evidence="2 3">
    <name type="scientific">Aplysia californica</name>
    <name type="common">California sea hare</name>
    <dbReference type="NCBI Taxonomy" id="6500"/>
    <lineage>
        <taxon>Eukaryota</taxon>
        <taxon>Metazoa</taxon>
        <taxon>Spiralia</taxon>
        <taxon>Lophotrochozoa</taxon>
        <taxon>Mollusca</taxon>
        <taxon>Gastropoda</taxon>
        <taxon>Heterobranchia</taxon>
        <taxon>Euthyneura</taxon>
        <taxon>Tectipleura</taxon>
        <taxon>Aplysiida</taxon>
        <taxon>Aplysioidea</taxon>
        <taxon>Aplysiidae</taxon>
        <taxon>Aplysia</taxon>
    </lineage>
</organism>
<dbReference type="GeneID" id="106012232"/>